<reference evidence="1 2" key="1">
    <citation type="journal article" date="2024" name="Plant Biotechnol. J.">
        <title>Dendrobium thyrsiflorum genome and its molecular insights into genes involved in important horticultural traits.</title>
        <authorList>
            <person name="Chen B."/>
            <person name="Wang J.Y."/>
            <person name="Zheng P.J."/>
            <person name="Li K.L."/>
            <person name="Liang Y.M."/>
            <person name="Chen X.F."/>
            <person name="Zhang C."/>
            <person name="Zhao X."/>
            <person name="He X."/>
            <person name="Zhang G.Q."/>
            <person name="Liu Z.J."/>
            <person name="Xu Q."/>
        </authorList>
    </citation>
    <scope>NUCLEOTIDE SEQUENCE [LARGE SCALE GENOMIC DNA]</scope>
    <source>
        <tissue evidence="1">Leaf</tissue>
    </source>
</reference>
<proteinExistence type="predicted"/>
<evidence type="ECO:0000313" key="2">
    <source>
        <dbReference type="Proteomes" id="UP001552299"/>
    </source>
</evidence>
<name>A0ABD0VSZ6_DENTH</name>
<organism evidence="1 2">
    <name type="scientific">Dendrobium thyrsiflorum</name>
    <name type="common">Pinecone-like raceme dendrobium</name>
    <name type="synonym">Orchid</name>
    <dbReference type="NCBI Taxonomy" id="117978"/>
    <lineage>
        <taxon>Eukaryota</taxon>
        <taxon>Viridiplantae</taxon>
        <taxon>Streptophyta</taxon>
        <taxon>Embryophyta</taxon>
        <taxon>Tracheophyta</taxon>
        <taxon>Spermatophyta</taxon>
        <taxon>Magnoliopsida</taxon>
        <taxon>Liliopsida</taxon>
        <taxon>Asparagales</taxon>
        <taxon>Orchidaceae</taxon>
        <taxon>Epidendroideae</taxon>
        <taxon>Malaxideae</taxon>
        <taxon>Dendrobiinae</taxon>
        <taxon>Dendrobium</taxon>
    </lineage>
</organism>
<evidence type="ECO:0000313" key="1">
    <source>
        <dbReference type="EMBL" id="KAL0927665.1"/>
    </source>
</evidence>
<sequence>MRHLIRDPKGKERLFTRNFFSFGYPNREGHPEDWRKEILGDEPPEDWRKMSHRRLEDDDLKTKCLVFKTCVCLKIRNPGYSISFRSSSNPLKSLLIISSCLSFDRVPWLPLFLLLPSTSVLTAR</sequence>
<gene>
    <name evidence="1" type="ORF">M5K25_001861</name>
</gene>
<dbReference type="EMBL" id="JANQDX010000002">
    <property type="protein sequence ID" value="KAL0927665.1"/>
    <property type="molecule type" value="Genomic_DNA"/>
</dbReference>
<comment type="caution">
    <text evidence="1">The sequence shown here is derived from an EMBL/GenBank/DDBJ whole genome shotgun (WGS) entry which is preliminary data.</text>
</comment>
<protein>
    <submittedName>
        <fullName evidence="1">Uncharacterized protein</fullName>
    </submittedName>
</protein>
<accession>A0ABD0VSZ6</accession>
<keyword evidence="2" id="KW-1185">Reference proteome</keyword>
<dbReference type="AlphaFoldDB" id="A0ABD0VSZ6"/>
<dbReference type="Proteomes" id="UP001552299">
    <property type="component" value="Unassembled WGS sequence"/>
</dbReference>